<dbReference type="Proteomes" id="UP001281761">
    <property type="component" value="Unassembled WGS sequence"/>
</dbReference>
<feature type="region of interest" description="Disordered" evidence="2">
    <location>
        <begin position="28"/>
        <end position="66"/>
    </location>
</feature>
<feature type="compositionally biased region" description="Basic and acidic residues" evidence="2">
    <location>
        <begin position="426"/>
        <end position="437"/>
    </location>
</feature>
<reference evidence="3 4" key="1">
    <citation type="journal article" date="2022" name="bioRxiv">
        <title>Genomics of Preaxostyla Flagellates Illuminates Evolutionary Transitions and the Path Towards Mitochondrial Loss.</title>
        <authorList>
            <person name="Novak L.V.F."/>
            <person name="Treitli S.C."/>
            <person name="Pyrih J."/>
            <person name="Halakuc P."/>
            <person name="Pipaliya S.V."/>
            <person name="Vacek V."/>
            <person name="Brzon O."/>
            <person name="Soukal P."/>
            <person name="Eme L."/>
            <person name="Dacks J.B."/>
            <person name="Karnkowska A."/>
            <person name="Elias M."/>
            <person name="Hampl V."/>
        </authorList>
    </citation>
    <scope>NUCLEOTIDE SEQUENCE [LARGE SCALE GENOMIC DNA]</scope>
    <source>
        <strain evidence="3">NAU3</strain>
        <tissue evidence="3">Gut</tissue>
    </source>
</reference>
<feature type="compositionally biased region" description="Basic and acidic residues" evidence="2">
    <location>
        <begin position="556"/>
        <end position="565"/>
    </location>
</feature>
<feature type="region of interest" description="Disordered" evidence="2">
    <location>
        <begin position="87"/>
        <end position="149"/>
    </location>
</feature>
<keyword evidence="4" id="KW-1185">Reference proteome</keyword>
<dbReference type="PANTHER" id="PTHR15073">
    <property type="entry name" value="MICROTUBULE-ASSOCIATED PROTEIN"/>
    <property type="match status" value="1"/>
</dbReference>
<proteinExistence type="predicted"/>
<keyword evidence="1" id="KW-0175">Coiled coil</keyword>
<evidence type="ECO:0000313" key="4">
    <source>
        <dbReference type="Proteomes" id="UP001281761"/>
    </source>
</evidence>
<dbReference type="PANTHER" id="PTHR15073:SF1">
    <property type="entry name" value="RETICULOCYTE-BINDING PROTEIN HOMOLOG 2A"/>
    <property type="match status" value="1"/>
</dbReference>
<feature type="compositionally biased region" description="Basic and acidic residues" evidence="2">
    <location>
        <begin position="595"/>
        <end position="625"/>
    </location>
</feature>
<feature type="region of interest" description="Disordered" evidence="2">
    <location>
        <begin position="418"/>
        <end position="437"/>
    </location>
</feature>
<feature type="compositionally biased region" description="Acidic residues" evidence="2">
    <location>
        <begin position="724"/>
        <end position="744"/>
    </location>
</feature>
<accession>A0ABQ9X0E3</accession>
<sequence length="898" mass="102954">MSTPRKQRSLFSVPIAVRAKLPAVPAPLASATQALHETPPEPKSSSIPSQPEKIIPVTSQNLHEKPNSVKIPSIQIPIKRKIIVEADSSQETSQPSSLTFAQPTSIIKLHKQKPKAEKDRHTEKKPPPKNSEHHIQKPKEKPLKRHISPDLTQNSSIADELPQPMPPHITQWADDVFSSDDDVVIVTDLWQVEIKGKSYRSSTGEGVDAEKEQTKLTLPQFLVATVESAETVDTRNSDSIRTFPAQLLHLKDIHPYTPSNPSHDLPHNHNHTLPPLSVLALPFFECSGPRYIIPRALFDASLSTWKEGMHCTVPFAAEDDSQPTSQSDPPRFVEWQEARIFSISPPLPSVSSIRVIFYEQNASNEDFYVSPSQPNIDFCFWELRPSEHFTSADSKKFEKLHANVHSSLLEKIRVEMSGREEDEGVDEQKRERRRRREEEKRAMKHLLHEMERVEGSELLSMRLKRVKDSSKSAADRAKDAEEERIANAGPFLNDIAKNMKSRRIRTWKQLVTKLQDMLVRMESVFSGTERMEERVAEMARRVLSIRLAEIGTDRWEGTERDRKDEEETSQDIGEVTNEKDEEHDEPRHRQKQTRKKESKEEAEKRRKRKQEEQERREREEEERARIILMLMDEEDRMFNKSRQKSKKKTKKAKPSWSQKESSYQMSDEDENIEESSESDDETTSEEEHISKQKRQHSSGTEKDETRGKKKEMRKTKHESVQSSDETDQDEEETEHDQTEEETTEKDEARDDTMLIDDVPVQNPHSVPIHHIVSELAEIHNSQLALAHTLLDETPLNTSLVPPLASESNQPNVETTETVAFSDEVHADDNLLMGHSSLPTDSDTLIKTEVTRTVVVEDADERGAGEMQPVQITETKKTWEDASGQHGIERYSLLMRSEE</sequence>
<feature type="compositionally biased region" description="Basic and acidic residues" evidence="2">
    <location>
        <begin position="576"/>
        <end position="587"/>
    </location>
</feature>
<protein>
    <submittedName>
        <fullName evidence="3">Uncharacterized protein</fullName>
    </submittedName>
</protein>
<feature type="compositionally biased region" description="Basic and acidic residues" evidence="2">
    <location>
        <begin position="114"/>
        <end position="141"/>
    </location>
</feature>
<evidence type="ECO:0000313" key="3">
    <source>
        <dbReference type="EMBL" id="KAK2945257.1"/>
    </source>
</evidence>
<feature type="compositionally biased region" description="Basic residues" evidence="2">
    <location>
        <begin position="707"/>
        <end position="716"/>
    </location>
</feature>
<feature type="compositionally biased region" description="Acidic residues" evidence="2">
    <location>
        <begin position="666"/>
        <end position="684"/>
    </location>
</feature>
<evidence type="ECO:0000256" key="1">
    <source>
        <dbReference type="ARBA" id="ARBA00023054"/>
    </source>
</evidence>
<feature type="compositionally biased region" description="Polar residues" evidence="2">
    <location>
        <begin position="87"/>
        <end position="105"/>
    </location>
</feature>
<dbReference type="EMBL" id="JARBJD010000267">
    <property type="protein sequence ID" value="KAK2945257.1"/>
    <property type="molecule type" value="Genomic_DNA"/>
</dbReference>
<feature type="region of interest" description="Disordered" evidence="2">
    <location>
        <begin position="556"/>
        <end position="750"/>
    </location>
</feature>
<gene>
    <name evidence="3" type="ORF">BLNAU_19833</name>
</gene>
<comment type="caution">
    <text evidence="3">The sequence shown here is derived from an EMBL/GenBank/DDBJ whole genome shotgun (WGS) entry which is preliminary data.</text>
</comment>
<name>A0ABQ9X0E3_9EUKA</name>
<feature type="compositionally biased region" description="Basic residues" evidence="2">
    <location>
        <begin position="639"/>
        <end position="653"/>
    </location>
</feature>
<evidence type="ECO:0000256" key="2">
    <source>
        <dbReference type="SAM" id="MobiDB-lite"/>
    </source>
</evidence>
<dbReference type="InterPro" id="IPR051483">
    <property type="entry name" value="MAP7_domain-containing"/>
</dbReference>
<organism evidence="3 4">
    <name type="scientific">Blattamonas nauphoetae</name>
    <dbReference type="NCBI Taxonomy" id="2049346"/>
    <lineage>
        <taxon>Eukaryota</taxon>
        <taxon>Metamonada</taxon>
        <taxon>Preaxostyla</taxon>
        <taxon>Oxymonadida</taxon>
        <taxon>Blattamonas</taxon>
    </lineage>
</organism>